<keyword evidence="1" id="KW-0863">Zinc-finger</keyword>
<dbReference type="InterPro" id="IPR040256">
    <property type="entry name" value="At4g02000-like"/>
</dbReference>
<protein>
    <recommendedName>
        <fullName evidence="2">CCHC-type domain-containing protein</fullName>
    </recommendedName>
</protein>
<comment type="caution">
    <text evidence="3">The sequence shown here is derived from an EMBL/GenBank/DDBJ whole genome shotgun (WGS) entry which is preliminary data.</text>
</comment>
<dbReference type="PROSITE" id="PS50158">
    <property type="entry name" value="ZF_CCHC"/>
    <property type="match status" value="1"/>
</dbReference>
<keyword evidence="1" id="KW-0479">Metal-binding</keyword>
<dbReference type="GO" id="GO:0003676">
    <property type="term" value="F:nucleic acid binding"/>
    <property type="evidence" value="ECO:0007669"/>
    <property type="project" value="InterPro"/>
</dbReference>
<accession>A0A9D4AH43</accession>
<dbReference type="Proteomes" id="UP000828251">
    <property type="component" value="Unassembled WGS sequence"/>
</dbReference>
<keyword evidence="4" id="KW-1185">Reference proteome</keyword>
<evidence type="ECO:0000313" key="3">
    <source>
        <dbReference type="EMBL" id="KAH1122282.1"/>
    </source>
</evidence>
<evidence type="ECO:0000259" key="2">
    <source>
        <dbReference type="PROSITE" id="PS50158"/>
    </source>
</evidence>
<dbReference type="InterPro" id="IPR001878">
    <property type="entry name" value="Znf_CCHC"/>
</dbReference>
<dbReference type="PANTHER" id="PTHR31286:SF173">
    <property type="entry name" value="DUF4283 DOMAIN-CONTAINING PROTEIN"/>
    <property type="match status" value="1"/>
</dbReference>
<keyword evidence="1" id="KW-0862">Zinc</keyword>
<name>A0A9D4AH43_9ROSI</name>
<dbReference type="OrthoDB" id="1096772at2759"/>
<gene>
    <name evidence="3" type="ORF">J1N35_005442</name>
</gene>
<evidence type="ECO:0000256" key="1">
    <source>
        <dbReference type="PROSITE-ProRule" id="PRU00047"/>
    </source>
</evidence>
<sequence>MVVDMALVSGASWKDKLLGGESSRSLVSSMNPSETFDRDLDFEYGDILRSTVNEEIGGLVKKVAKMDIKTDSGMRGQFIRMVVFVNLEKPLTSQVLINSRIQRVEFEAIPAVCFSCGRFGHLKNVCPFSLTSKIIVSSQGASSDSVVNGSAPTKTGEAFDPWMVVKCK</sequence>
<dbReference type="PANTHER" id="PTHR31286">
    <property type="entry name" value="GLYCINE-RICH CELL WALL STRUCTURAL PROTEIN 1.8-LIKE"/>
    <property type="match status" value="1"/>
</dbReference>
<reference evidence="3 4" key="1">
    <citation type="journal article" date="2021" name="Plant Biotechnol. J.">
        <title>Multi-omics assisted identification of the key and species-specific regulatory components of drought-tolerant mechanisms in Gossypium stocksii.</title>
        <authorList>
            <person name="Yu D."/>
            <person name="Ke L."/>
            <person name="Zhang D."/>
            <person name="Wu Y."/>
            <person name="Sun Y."/>
            <person name="Mei J."/>
            <person name="Sun J."/>
            <person name="Sun Y."/>
        </authorList>
    </citation>
    <scope>NUCLEOTIDE SEQUENCE [LARGE SCALE GENOMIC DNA]</scope>
    <source>
        <strain evidence="4">cv. E1</strain>
        <tissue evidence="3">Leaf</tissue>
    </source>
</reference>
<feature type="domain" description="CCHC-type" evidence="2">
    <location>
        <begin position="113"/>
        <end position="127"/>
    </location>
</feature>
<dbReference type="GO" id="GO:0008270">
    <property type="term" value="F:zinc ion binding"/>
    <property type="evidence" value="ECO:0007669"/>
    <property type="project" value="UniProtKB-KW"/>
</dbReference>
<proteinExistence type="predicted"/>
<organism evidence="3 4">
    <name type="scientific">Gossypium stocksii</name>
    <dbReference type="NCBI Taxonomy" id="47602"/>
    <lineage>
        <taxon>Eukaryota</taxon>
        <taxon>Viridiplantae</taxon>
        <taxon>Streptophyta</taxon>
        <taxon>Embryophyta</taxon>
        <taxon>Tracheophyta</taxon>
        <taxon>Spermatophyta</taxon>
        <taxon>Magnoliopsida</taxon>
        <taxon>eudicotyledons</taxon>
        <taxon>Gunneridae</taxon>
        <taxon>Pentapetalae</taxon>
        <taxon>rosids</taxon>
        <taxon>malvids</taxon>
        <taxon>Malvales</taxon>
        <taxon>Malvaceae</taxon>
        <taxon>Malvoideae</taxon>
        <taxon>Gossypium</taxon>
    </lineage>
</organism>
<dbReference type="EMBL" id="JAIQCV010000002">
    <property type="protein sequence ID" value="KAH1122282.1"/>
    <property type="molecule type" value="Genomic_DNA"/>
</dbReference>
<evidence type="ECO:0000313" key="4">
    <source>
        <dbReference type="Proteomes" id="UP000828251"/>
    </source>
</evidence>
<dbReference type="AlphaFoldDB" id="A0A9D4AH43"/>